<dbReference type="PANTHER" id="PTHR44366">
    <property type="entry name" value="UDP-N-ACETYLGLUCOSAMINE--PEPTIDE N-ACETYLGLUCOSAMINYLTRANSFERASE 110 KDA SUBUNIT"/>
    <property type="match status" value="1"/>
</dbReference>
<dbReference type="Pfam" id="PF13181">
    <property type="entry name" value="TPR_8"/>
    <property type="match status" value="1"/>
</dbReference>
<sequence>MAIQANSQCAEAYSNLGNVFKERGELAEALENYKYAVRLKPDFIDGYINLAAALVAGGDLDQAVAAYLSALNYNPELYCVRSDLGNLLKAMGRLEDAKICYLKAIETQPQFAVAWSNLGCVFNAQGEIWLAIHHFEKCYTRAIQINPAFADAHSNLASIHKDSGNIPDAIQSYSTALKLKPDFPDAFCNLAHCLQIICDWTDYENRMKRLVSIVDEQLSKKRLPSVHPHHSMLYPLTHQTRIAIAAKHAQLCIEKVAMLGHPPFNHPDRLSVRNGASRLRVGYVSSDFGNHPTSHLMQSIPGMHDRSRIELSCNGKAADRINQDGIHILINMNGYTKGARNEIFALRPAPIQVMWLGYPGTSGAPFMDYIITDAVTSPLRLAHAYTEKLAYMPHTFFIGDHAQMLKHLTERVVLKDKLAPAERDNVAVVNATNLEPLLSKADVKHTIRETEVVYGPAKEKIKTEVVVPVVEVPTTEPLKQMIGGSLIASSVVDGVHVHNGLTQIQMHHKAATGEEVPQSLLLTSRQQYNLPEDAVVFCNFNQLYKIDPPTLDMWIKILKRVPRSVLWLLRFPFHGEAHIHKYCAERDIDKKRIVFSHVAAKEEHVRRGQLADVCLDTPLCNGHTTGMDILWTGTPMVTMPLETLASRVASSQLYALGVPELVAESREDYVNIAVKLGTDKNYLSAIRAKVWKARTTSTLFNVKQYCTDMETLLHIMWRRYEEGRPVDHITQGSIQVDF</sequence>
<dbReference type="Gene3D" id="3.40.50.11380">
    <property type="match status" value="2"/>
</dbReference>
<dbReference type="PROSITE" id="PS50005">
    <property type="entry name" value="TPR"/>
    <property type="match status" value="3"/>
</dbReference>
<proteinExistence type="inferred from homology"/>
<reference evidence="10 11" key="1">
    <citation type="submission" date="2019-10" db="EMBL/GenBank/DDBJ databases">
        <title>Assembly and Annotation for the nematode Trichostrongylus colubriformis.</title>
        <authorList>
            <person name="Martin J."/>
        </authorList>
    </citation>
    <scope>NUCLEOTIDE SEQUENCE [LARGE SCALE GENOMIC DNA]</scope>
    <source>
        <strain evidence="10">G859</strain>
        <tissue evidence="10">Whole worm</tissue>
    </source>
</reference>
<dbReference type="InterPro" id="IPR029489">
    <property type="entry name" value="OGT/SEC/SPY_C"/>
</dbReference>
<dbReference type="FunFam" id="3.30.720.150:FF:000003">
    <property type="entry name" value="UDP-N-acetylglucosamine--peptide N-acetylglucosaminyltransferase"/>
    <property type="match status" value="1"/>
</dbReference>
<evidence type="ECO:0000256" key="5">
    <source>
        <dbReference type="ARBA" id="ARBA00022679"/>
    </source>
</evidence>
<keyword evidence="6" id="KW-0677">Repeat</keyword>
<evidence type="ECO:0000256" key="1">
    <source>
        <dbReference type="ARBA" id="ARBA00004922"/>
    </source>
</evidence>
<organism evidence="10 11">
    <name type="scientific">Trichostrongylus colubriformis</name>
    <name type="common">Black scour worm</name>
    <dbReference type="NCBI Taxonomy" id="6319"/>
    <lineage>
        <taxon>Eukaryota</taxon>
        <taxon>Metazoa</taxon>
        <taxon>Ecdysozoa</taxon>
        <taxon>Nematoda</taxon>
        <taxon>Chromadorea</taxon>
        <taxon>Rhabditida</taxon>
        <taxon>Rhabditina</taxon>
        <taxon>Rhabditomorpha</taxon>
        <taxon>Strongyloidea</taxon>
        <taxon>Trichostrongylidae</taxon>
        <taxon>Trichostrongylus</taxon>
    </lineage>
</organism>
<dbReference type="Gene3D" id="3.30.720.150">
    <property type="match status" value="1"/>
</dbReference>
<evidence type="ECO:0000256" key="7">
    <source>
        <dbReference type="ARBA" id="ARBA00022803"/>
    </source>
</evidence>
<name>A0AAN8IPS7_TRICO</name>
<comment type="similarity">
    <text evidence="2">Belongs to the glycosyltransferase 41 family. O-GlcNAc transferase subfamily.</text>
</comment>
<dbReference type="FunFam" id="3.40.50.2000:FF:000012">
    <property type="entry name" value="UDP-N-acetylglucosamine--peptide N-acetylglucosaminyltransferase 110 kDa subunit"/>
    <property type="match status" value="1"/>
</dbReference>
<dbReference type="InterPro" id="IPR011990">
    <property type="entry name" value="TPR-like_helical_dom_sf"/>
</dbReference>
<feature type="domain" description="O-GlcNAc transferase C-terminal" evidence="9">
    <location>
        <begin position="311"/>
        <end position="709"/>
    </location>
</feature>
<dbReference type="Gene3D" id="3.40.50.2000">
    <property type="entry name" value="Glycogen Phosphorylase B"/>
    <property type="match status" value="1"/>
</dbReference>
<evidence type="ECO:0000256" key="2">
    <source>
        <dbReference type="ARBA" id="ARBA00005386"/>
    </source>
</evidence>
<dbReference type="Proteomes" id="UP001331761">
    <property type="component" value="Unassembled WGS sequence"/>
</dbReference>
<dbReference type="SMART" id="SM00028">
    <property type="entry name" value="TPR"/>
    <property type="match status" value="5"/>
</dbReference>
<dbReference type="InterPro" id="IPR037919">
    <property type="entry name" value="OGT"/>
</dbReference>
<evidence type="ECO:0000259" key="9">
    <source>
        <dbReference type="Pfam" id="PF13844"/>
    </source>
</evidence>
<keyword evidence="4 10" id="KW-0328">Glycosyltransferase</keyword>
<dbReference type="PANTHER" id="PTHR44366:SF1">
    <property type="entry name" value="UDP-N-ACETYLGLUCOSAMINE--PEPTIDE N-ACETYLGLUCOSAMINYLTRANSFERASE 110 KDA SUBUNIT"/>
    <property type="match status" value="1"/>
</dbReference>
<evidence type="ECO:0000256" key="8">
    <source>
        <dbReference type="PROSITE-ProRule" id="PRU00339"/>
    </source>
</evidence>
<dbReference type="EC" id="2.4.1.255" evidence="3"/>
<feature type="repeat" description="TPR" evidence="8">
    <location>
        <begin position="150"/>
        <end position="183"/>
    </location>
</feature>
<evidence type="ECO:0000313" key="10">
    <source>
        <dbReference type="EMBL" id="KAK5982334.1"/>
    </source>
</evidence>
<dbReference type="GO" id="GO:0097363">
    <property type="term" value="F:protein O-acetylglucosaminyltransferase activity"/>
    <property type="evidence" value="ECO:0007669"/>
    <property type="project" value="UniProtKB-EC"/>
</dbReference>
<feature type="repeat" description="TPR" evidence="8">
    <location>
        <begin position="10"/>
        <end position="43"/>
    </location>
</feature>
<keyword evidence="5" id="KW-0808">Transferase</keyword>
<comment type="caution">
    <text evidence="10">The sequence shown here is derived from an EMBL/GenBank/DDBJ whole genome shotgun (WGS) entry which is preliminary data.</text>
</comment>
<evidence type="ECO:0000313" key="11">
    <source>
        <dbReference type="Proteomes" id="UP001331761"/>
    </source>
</evidence>
<dbReference type="Pfam" id="PF13414">
    <property type="entry name" value="TPR_11"/>
    <property type="match status" value="2"/>
</dbReference>
<evidence type="ECO:0000256" key="6">
    <source>
        <dbReference type="ARBA" id="ARBA00022737"/>
    </source>
</evidence>
<feature type="repeat" description="TPR" evidence="8">
    <location>
        <begin position="44"/>
        <end position="77"/>
    </location>
</feature>
<keyword evidence="7 8" id="KW-0802">TPR repeat</keyword>
<dbReference type="InterPro" id="IPR019734">
    <property type="entry name" value="TPR_rpt"/>
</dbReference>
<dbReference type="Gene3D" id="1.25.40.10">
    <property type="entry name" value="Tetratricopeptide repeat domain"/>
    <property type="match status" value="3"/>
</dbReference>
<dbReference type="SUPFAM" id="SSF48452">
    <property type="entry name" value="TPR-like"/>
    <property type="match status" value="2"/>
</dbReference>
<dbReference type="PROSITE" id="PS50293">
    <property type="entry name" value="TPR_REGION"/>
    <property type="match status" value="2"/>
</dbReference>
<comment type="pathway">
    <text evidence="1">Protein modification; protein glycosylation.</text>
</comment>
<dbReference type="Pfam" id="PF13844">
    <property type="entry name" value="Glyco_transf_41"/>
    <property type="match status" value="1"/>
</dbReference>
<accession>A0AAN8IPS7</accession>
<dbReference type="EMBL" id="WIXE01005260">
    <property type="protein sequence ID" value="KAK5982334.1"/>
    <property type="molecule type" value="Genomic_DNA"/>
</dbReference>
<keyword evidence="11" id="KW-1185">Reference proteome</keyword>
<dbReference type="AlphaFoldDB" id="A0AAN8IPS7"/>
<dbReference type="GO" id="GO:0006493">
    <property type="term" value="P:protein O-linked glycosylation"/>
    <property type="evidence" value="ECO:0007669"/>
    <property type="project" value="InterPro"/>
</dbReference>
<evidence type="ECO:0000256" key="4">
    <source>
        <dbReference type="ARBA" id="ARBA00022676"/>
    </source>
</evidence>
<protein>
    <recommendedName>
        <fullName evidence="3">protein O-GlcNAc transferase</fullName>
        <ecNumber evidence="3">2.4.1.255</ecNumber>
    </recommendedName>
</protein>
<dbReference type="FunFam" id="1.25.40.10:FF:000013">
    <property type="entry name" value="UDP-N-acetylglucosamine--peptide N-acetylglucosaminyltransferase 110 kDa subunit"/>
    <property type="match status" value="1"/>
</dbReference>
<evidence type="ECO:0000256" key="3">
    <source>
        <dbReference type="ARBA" id="ARBA00011970"/>
    </source>
</evidence>
<gene>
    <name evidence="10" type="ORF">GCK32_009921</name>
</gene>